<sequence length="24" mass="2787">MKNNILDKLGGMNNVKRFFNCSSR</sequence>
<evidence type="ECO:0000313" key="2">
    <source>
        <dbReference type="Proteomes" id="UP000265930"/>
    </source>
</evidence>
<dbReference type="EMBL" id="QXDJ01000002">
    <property type="protein sequence ID" value="RII35751.1"/>
    <property type="molecule type" value="Genomic_DNA"/>
</dbReference>
<reference evidence="1 2" key="1">
    <citation type="submission" date="2018-08" db="EMBL/GenBank/DDBJ databases">
        <title>Genome of Clostridium chromiireducens C1, DSM12136.</title>
        <authorList>
            <person name="Xing M."/>
            <person name="Wei Y."/>
            <person name="Ang E.L."/>
            <person name="Zhao H."/>
            <person name="Zhang Y."/>
        </authorList>
    </citation>
    <scope>NUCLEOTIDE SEQUENCE [LARGE SCALE GENOMIC DNA]</scope>
    <source>
        <strain evidence="1 2">C1</strain>
    </source>
</reference>
<proteinExistence type="predicted"/>
<evidence type="ECO:0000313" key="1">
    <source>
        <dbReference type="EMBL" id="RII35751.1"/>
    </source>
</evidence>
<comment type="caution">
    <text evidence="1">The sequence shown here is derived from an EMBL/GenBank/DDBJ whole genome shotgun (WGS) entry which is preliminary data.</text>
</comment>
<protein>
    <submittedName>
        <fullName evidence="1">Uncharacterized protein</fullName>
    </submittedName>
</protein>
<organism evidence="1 2">
    <name type="scientific">Clostridium chromiireducens</name>
    <dbReference type="NCBI Taxonomy" id="225345"/>
    <lineage>
        <taxon>Bacteria</taxon>
        <taxon>Bacillati</taxon>
        <taxon>Bacillota</taxon>
        <taxon>Clostridia</taxon>
        <taxon>Eubacteriales</taxon>
        <taxon>Clostridiaceae</taxon>
        <taxon>Clostridium</taxon>
    </lineage>
</organism>
<gene>
    <name evidence="1" type="ORF">D2A34_05915</name>
</gene>
<dbReference type="Proteomes" id="UP000265930">
    <property type="component" value="Unassembled WGS sequence"/>
</dbReference>
<name>A0A399IRU9_9CLOT</name>
<dbReference type="AlphaFoldDB" id="A0A399IRU9"/>
<accession>A0A399IRU9</accession>